<proteinExistence type="predicted"/>
<organism evidence="2 3">
    <name type="scientific">Esox lucius</name>
    <name type="common">Northern pike</name>
    <dbReference type="NCBI Taxonomy" id="8010"/>
    <lineage>
        <taxon>Eukaryota</taxon>
        <taxon>Metazoa</taxon>
        <taxon>Chordata</taxon>
        <taxon>Craniata</taxon>
        <taxon>Vertebrata</taxon>
        <taxon>Euteleostomi</taxon>
        <taxon>Actinopterygii</taxon>
        <taxon>Neopterygii</taxon>
        <taxon>Teleostei</taxon>
        <taxon>Protacanthopterygii</taxon>
        <taxon>Esociformes</taxon>
        <taxon>Esocidae</taxon>
        <taxon>Esox</taxon>
    </lineage>
</organism>
<keyword evidence="3" id="KW-1185">Reference proteome</keyword>
<feature type="transmembrane region" description="Helical" evidence="1">
    <location>
        <begin position="16"/>
        <end position="34"/>
    </location>
</feature>
<keyword evidence="1" id="KW-0472">Membrane</keyword>
<evidence type="ECO:0000256" key="1">
    <source>
        <dbReference type="SAM" id="Phobius"/>
    </source>
</evidence>
<evidence type="ECO:0000313" key="2">
    <source>
        <dbReference type="Ensembl" id="ENSELUP00000034780.2"/>
    </source>
</evidence>
<dbReference type="Bgee" id="ENSELUG00000013483">
    <property type="expression patterns" value="Expressed in bone element and 1 other cell type or tissue"/>
</dbReference>
<keyword evidence="1" id="KW-1133">Transmembrane helix</keyword>
<reference evidence="3" key="1">
    <citation type="journal article" date="2014" name="PLoS ONE">
        <title>The genome and linkage map of the northern pike (Esox lucius): conserved synteny revealed between the salmonid sister group and the Neoteleostei.</title>
        <authorList>
            <person name="Rondeau E.B."/>
            <person name="Minkley D.R."/>
            <person name="Leong J.S."/>
            <person name="Messmer A.M."/>
            <person name="Jantzen J.R."/>
            <person name="von Schalburg K.R."/>
            <person name="Lemon C."/>
            <person name="Bird N.H."/>
            <person name="Koop B.F."/>
        </authorList>
    </citation>
    <scope>NUCLEOTIDE SEQUENCE</scope>
</reference>
<accession>A0A3P9A0V2</accession>
<keyword evidence="1" id="KW-0812">Transmembrane</keyword>
<protein>
    <submittedName>
        <fullName evidence="2">Uncharacterized protein</fullName>
    </submittedName>
</protein>
<reference evidence="2" key="2">
    <citation type="submission" date="2020-02" db="EMBL/GenBank/DDBJ databases">
        <title>Esox lucius (northern pike) genome, fEsoLuc1, primary haplotype.</title>
        <authorList>
            <person name="Myers G."/>
            <person name="Karagic N."/>
            <person name="Meyer A."/>
            <person name="Pippel M."/>
            <person name="Reichard M."/>
            <person name="Winkler S."/>
            <person name="Tracey A."/>
            <person name="Sims Y."/>
            <person name="Howe K."/>
            <person name="Rhie A."/>
            <person name="Formenti G."/>
            <person name="Durbin R."/>
            <person name="Fedrigo O."/>
            <person name="Jarvis E.D."/>
        </authorList>
    </citation>
    <scope>NUCLEOTIDE SEQUENCE [LARGE SCALE GENOMIC DNA]</scope>
</reference>
<dbReference type="InParanoid" id="A0A3P9A0V2"/>
<dbReference type="Ensembl" id="ENSELUT00000021841.3">
    <property type="protein sequence ID" value="ENSELUP00000034780.2"/>
    <property type="gene ID" value="ENSELUG00000013483.3"/>
</dbReference>
<reference evidence="2" key="4">
    <citation type="submission" date="2025-09" db="UniProtKB">
        <authorList>
            <consortium name="Ensembl"/>
        </authorList>
    </citation>
    <scope>IDENTIFICATION</scope>
</reference>
<sequence>MPIPYKAPVKNRQTQYYVKWCVIPLLLYLGYVRAHTPGKPTKEMGKKQSALWGH</sequence>
<dbReference type="AlphaFoldDB" id="A0A3P9A0V2"/>
<name>A0A3P9A0V2_ESOLU</name>
<dbReference type="Proteomes" id="UP000265140">
    <property type="component" value="Chromosome 6"/>
</dbReference>
<reference evidence="2" key="3">
    <citation type="submission" date="2025-08" db="UniProtKB">
        <authorList>
            <consortium name="Ensembl"/>
        </authorList>
    </citation>
    <scope>IDENTIFICATION</scope>
</reference>
<evidence type="ECO:0000313" key="3">
    <source>
        <dbReference type="Proteomes" id="UP000265140"/>
    </source>
</evidence>